<dbReference type="Proteomes" id="UP000198211">
    <property type="component" value="Unassembled WGS sequence"/>
</dbReference>
<proteinExistence type="predicted"/>
<keyword evidence="2" id="KW-1185">Reference proteome</keyword>
<accession>A0A225WA16</accession>
<sequence>MLSRSQFKAHKKCCSAAPVGGSDIFTRASSRSGSCATPSPSIILPHHLTWRANNLHFLAFNFNLRCRKMEKNRSRLSKNAPGV</sequence>
<reference evidence="2" key="1">
    <citation type="submission" date="2017-03" db="EMBL/GenBank/DDBJ databases">
        <title>Phytopthora megakarya and P. palmivora, two closely related causual agents of cacao black pod achieved similar genome size and gene model numbers by different mechanisms.</title>
        <authorList>
            <person name="Ali S."/>
            <person name="Shao J."/>
            <person name="Larry D.J."/>
            <person name="Kronmiller B."/>
            <person name="Shen D."/>
            <person name="Strem M.D."/>
            <person name="Melnick R.L."/>
            <person name="Guiltinan M.J."/>
            <person name="Tyler B.M."/>
            <person name="Meinhardt L.W."/>
            <person name="Bailey B.A."/>
        </authorList>
    </citation>
    <scope>NUCLEOTIDE SEQUENCE [LARGE SCALE GENOMIC DNA]</scope>
    <source>
        <strain evidence="2">zdho120</strain>
    </source>
</reference>
<gene>
    <name evidence="1" type="ORF">PHMEG_00011922</name>
</gene>
<dbReference type="EMBL" id="NBNE01001305">
    <property type="protein sequence ID" value="OWZ14583.1"/>
    <property type="molecule type" value="Genomic_DNA"/>
</dbReference>
<protein>
    <submittedName>
        <fullName evidence="1">Uncharacterized protein</fullName>
    </submittedName>
</protein>
<dbReference type="AlphaFoldDB" id="A0A225WA16"/>
<organism evidence="1 2">
    <name type="scientific">Phytophthora megakarya</name>
    <dbReference type="NCBI Taxonomy" id="4795"/>
    <lineage>
        <taxon>Eukaryota</taxon>
        <taxon>Sar</taxon>
        <taxon>Stramenopiles</taxon>
        <taxon>Oomycota</taxon>
        <taxon>Peronosporomycetes</taxon>
        <taxon>Peronosporales</taxon>
        <taxon>Peronosporaceae</taxon>
        <taxon>Phytophthora</taxon>
    </lineage>
</organism>
<evidence type="ECO:0000313" key="1">
    <source>
        <dbReference type="EMBL" id="OWZ14583.1"/>
    </source>
</evidence>
<evidence type="ECO:0000313" key="2">
    <source>
        <dbReference type="Proteomes" id="UP000198211"/>
    </source>
</evidence>
<name>A0A225WA16_9STRA</name>
<comment type="caution">
    <text evidence="1">The sequence shown here is derived from an EMBL/GenBank/DDBJ whole genome shotgun (WGS) entry which is preliminary data.</text>
</comment>